<comment type="caution">
    <text evidence="1">The sequence shown here is derived from an EMBL/GenBank/DDBJ whole genome shotgun (WGS) entry which is preliminary data.</text>
</comment>
<proteinExistence type="predicted"/>
<sequence>MHVSAPQGAVILISQRRSLRLRTPASQHLCLWRACAGHYLCHLPGRRRPRLCVFSGLATCCVGRTLGCFIVDPISWAHTGLCAVSQTTWKGLSVLAFCSGRLHTCQVAESCSRTCQQSILLMDCRWVGDGNPVCWDVCGGWGPGGLNSGKEAQVESSALSW</sequence>
<name>A0A7J7RF36_RHIFE</name>
<dbReference type="Proteomes" id="UP000585614">
    <property type="component" value="Unassembled WGS sequence"/>
</dbReference>
<accession>A0A7J7RF36</accession>
<gene>
    <name evidence="1" type="ORF">mRhiFer1_009474</name>
</gene>
<protein>
    <submittedName>
        <fullName evidence="1">Uncharacterized protein</fullName>
    </submittedName>
</protein>
<organism evidence="1 2">
    <name type="scientific">Rhinolophus ferrumequinum</name>
    <name type="common">Greater horseshoe bat</name>
    <dbReference type="NCBI Taxonomy" id="59479"/>
    <lineage>
        <taxon>Eukaryota</taxon>
        <taxon>Metazoa</taxon>
        <taxon>Chordata</taxon>
        <taxon>Craniata</taxon>
        <taxon>Vertebrata</taxon>
        <taxon>Euteleostomi</taxon>
        <taxon>Mammalia</taxon>
        <taxon>Eutheria</taxon>
        <taxon>Laurasiatheria</taxon>
        <taxon>Chiroptera</taxon>
        <taxon>Yinpterochiroptera</taxon>
        <taxon>Rhinolophoidea</taxon>
        <taxon>Rhinolophidae</taxon>
        <taxon>Rhinolophinae</taxon>
        <taxon>Rhinolophus</taxon>
    </lineage>
</organism>
<evidence type="ECO:0000313" key="1">
    <source>
        <dbReference type="EMBL" id="KAF6274637.1"/>
    </source>
</evidence>
<dbReference type="AlphaFoldDB" id="A0A7J7RF36"/>
<evidence type="ECO:0000313" key="2">
    <source>
        <dbReference type="Proteomes" id="UP000585614"/>
    </source>
</evidence>
<dbReference type="EMBL" id="JACAGC010000027">
    <property type="protein sequence ID" value="KAF6274637.1"/>
    <property type="molecule type" value="Genomic_DNA"/>
</dbReference>
<reference evidence="1 2" key="1">
    <citation type="journal article" date="2020" name="Nature">
        <title>Six reference-quality genomes reveal evolution of bat adaptations.</title>
        <authorList>
            <person name="Jebb D."/>
            <person name="Huang Z."/>
            <person name="Pippel M."/>
            <person name="Hughes G.M."/>
            <person name="Lavrichenko K."/>
            <person name="Devanna P."/>
            <person name="Winkler S."/>
            <person name="Jermiin L.S."/>
            <person name="Skirmuntt E.C."/>
            <person name="Katzourakis A."/>
            <person name="Burkitt-Gray L."/>
            <person name="Ray D.A."/>
            <person name="Sullivan K.A.M."/>
            <person name="Roscito J.G."/>
            <person name="Kirilenko B.M."/>
            <person name="Davalos L.M."/>
            <person name="Corthals A.P."/>
            <person name="Power M.L."/>
            <person name="Jones G."/>
            <person name="Ransome R.D."/>
            <person name="Dechmann D.K.N."/>
            <person name="Locatelli A.G."/>
            <person name="Puechmaille S.J."/>
            <person name="Fedrigo O."/>
            <person name="Jarvis E.D."/>
            <person name="Hiller M."/>
            <person name="Vernes S.C."/>
            <person name="Myers E.W."/>
            <person name="Teeling E.C."/>
        </authorList>
    </citation>
    <scope>NUCLEOTIDE SEQUENCE [LARGE SCALE GENOMIC DNA]</scope>
    <source>
        <strain evidence="1">MRhiFer1</strain>
        <tissue evidence="1">Lung</tissue>
    </source>
</reference>